<dbReference type="AlphaFoldDB" id="A0A9Q5C0Y2"/>
<proteinExistence type="predicted"/>
<feature type="signal peptide" evidence="2">
    <location>
        <begin position="1"/>
        <end position="19"/>
    </location>
</feature>
<evidence type="ECO:0000313" key="3">
    <source>
        <dbReference type="EMBL" id="NRN91403.1"/>
    </source>
</evidence>
<comment type="caution">
    <text evidence="3">The sequence shown here is derived from an EMBL/GenBank/DDBJ whole genome shotgun (WGS) entry which is preliminary data.</text>
</comment>
<evidence type="ECO:0000256" key="2">
    <source>
        <dbReference type="SAM" id="SignalP"/>
    </source>
</evidence>
<keyword evidence="2" id="KW-0732">Signal</keyword>
<reference evidence="3" key="1">
    <citation type="submission" date="2019-09" db="EMBL/GenBank/DDBJ databases">
        <title>Comparative genomic analysis of Lactobacillus helveticus.</title>
        <authorList>
            <person name="Zhang H."/>
            <person name="Chen Y."/>
            <person name="Zhong Z."/>
        </authorList>
    </citation>
    <scope>NUCLEOTIDE SEQUENCE</scope>
    <source>
        <strain evidence="3">IMAU50013</strain>
    </source>
</reference>
<feature type="compositionally biased region" description="Polar residues" evidence="1">
    <location>
        <begin position="185"/>
        <end position="213"/>
    </location>
</feature>
<evidence type="ECO:0000256" key="1">
    <source>
        <dbReference type="SAM" id="MobiDB-lite"/>
    </source>
</evidence>
<evidence type="ECO:0008006" key="5">
    <source>
        <dbReference type="Google" id="ProtNLM"/>
    </source>
</evidence>
<sequence length="335" mass="36109">MILAGLLLAGSLLTINGQASTVQAKSYGKAVTKIAGNGNYAIYHNVSSKGPSGKFTSTKYFKHGQIQSKESRSTKKGGKIIVDGRNVGWVSEKFFARNQISVANEVSLVKNSSYSFPTRDAINYATDAHGTAINPNKVHVSRKYVSTNPGKVTYSYGKAKAEVDIDVHDGDMTSPSVTPKKDFKTTSTWNGGSKGSSRNWNSAHGYRSETTSNTFKSNGLTLRTRLFQPRFLSLGYGQAGDAMGQAGDAMGQVGVIPEGMTVNNGIFTTSLFTSNNSQYGNLVSYNLNALKSKYAAQNLTTMKWSTFKSYAKNIKVSPYIKLGHGQSLGSSSNYI</sequence>
<dbReference type="Proteomes" id="UP000601587">
    <property type="component" value="Unassembled WGS sequence"/>
</dbReference>
<gene>
    <name evidence="3" type="ORF">IMAU50013_00939</name>
</gene>
<evidence type="ECO:0000313" key="4">
    <source>
        <dbReference type="Proteomes" id="UP000601587"/>
    </source>
</evidence>
<accession>A0A9Q5C0Y2</accession>
<name>A0A9Q5C0Y2_LACHE</name>
<organism evidence="3 4">
    <name type="scientific">Lactobacillus helveticus</name>
    <name type="common">Lactobacillus suntoryeus</name>
    <dbReference type="NCBI Taxonomy" id="1587"/>
    <lineage>
        <taxon>Bacteria</taxon>
        <taxon>Bacillati</taxon>
        <taxon>Bacillota</taxon>
        <taxon>Bacilli</taxon>
        <taxon>Lactobacillales</taxon>
        <taxon>Lactobacillaceae</taxon>
        <taxon>Lactobacillus</taxon>
    </lineage>
</organism>
<feature type="region of interest" description="Disordered" evidence="1">
    <location>
        <begin position="170"/>
        <end position="213"/>
    </location>
</feature>
<feature type="chain" id="PRO_5040452835" description="Surface layer protein A domain-containing protein" evidence="2">
    <location>
        <begin position="20"/>
        <end position="335"/>
    </location>
</feature>
<protein>
    <recommendedName>
        <fullName evidence="5">Surface layer protein A domain-containing protein</fullName>
    </recommendedName>
</protein>
<dbReference type="EMBL" id="WCGB01000015">
    <property type="protein sequence ID" value="NRN91403.1"/>
    <property type="molecule type" value="Genomic_DNA"/>
</dbReference>